<dbReference type="KEGG" id="camu:CA2015_3233"/>
<dbReference type="SUPFAM" id="SSF52402">
    <property type="entry name" value="Adenine nucleotide alpha hydrolases-like"/>
    <property type="match status" value="1"/>
</dbReference>
<gene>
    <name evidence="10" type="ORF">CA2015_3233</name>
</gene>
<dbReference type="PANTHER" id="PTHR43284:SF1">
    <property type="entry name" value="ASPARAGINE SYNTHETASE"/>
    <property type="match status" value="1"/>
</dbReference>
<evidence type="ECO:0000256" key="6">
    <source>
        <dbReference type="ARBA" id="ARBA00022962"/>
    </source>
</evidence>
<reference evidence="10 11" key="1">
    <citation type="submission" date="2015-07" db="EMBL/GenBank/DDBJ databases">
        <authorList>
            <person name="Kim K.M."/>
        </authorList>
    </citation>
    <scope>NUCLEOTIDE SEQUENCE [LARGE SCALE GENOMIC DNA]</scope>
    <source>
        <strain evidence="10 11">KCTC 12363</strain>
    </source>
</reference>
<comment type="catalytic activity">
    <reaction evidence="7">
        <text>L-aspartate + L-glutamine + ATP + H2O = L-asparagine + L-glutamate + AMP + diphosphate + H(+)</text>
        <dbReference type="Rhea" id="RHEA:12228"/>
        <dbReference type="ChEBI" id="CHEBI:15377"/>
        <dbReference type="ChEBI" id="CHEBI:15378"/>
        <dbReference type="ChEBI" id="CHEBI:29985"/>
        <dbReference type="ChEBI" id="CHEBI:29991"/>
        <dbReference type="ChEBI" id="CHEBI:30616"/>
        <dbReference type="ChEBI" id="CHEBI:33019"/>
        <dbReference type="ChEBI" id="CHEBI:58048"/>
        <dbReference type="ChEBI" id="CHEBI:58359"/>
        <dbReference type="ChEBI" id="CHEBI:456215"/>
        <dbReference type="EC" id="6.3.5.4"/>
    </reaction>
</comment>
<dbReference type="GO" id="GO:0004066">
    <property type="term" value="F:asparagine synthase (glutamine-hydrolyzing) activity"/>
    <property type="evidence" value="ECO:0007669"/>
    <property type="project" value="UniProtKB-EC"/>
</dbReference>
<proteinExistence type="inferred from homology"/>
<dbReference type="EC" id="6.3.5.4" evidence="3"/>
<keyword evidence="11" id="KW-1185">Reference proteome</keyword>
<keyword evidence="6" id="KW-0315">Glutamine amidotransferase</keyword>
<evidence type="ECO:0000256" key="1">
    <source>
        <dbReference type="ARBA" id="ARBA00005187"/>
    </source>
</evidence>
<comment type="similarity">
    <text evidence="2">Belongs to the asparagine synthetase family.</text>
</comment>
<evidence type="ECO:0000256" key="3">
    <source>
        <dbReference type="ARBA" id="ARBA00012737"/>
    </source>
</evidence>
<keyword evidence="4 8" id="KW-0547">Nucleotide-binding</keyword>
<dbReference type="Proteomes" id="UP000036520">
    <property type="component" value="Chromosome"/>
</dbReference>
<dbReference type="InterPro" id="IPR006426">
    <property type="entry name" value="Asn_synth_AEB"/>
</dbReference>
<dbReference type="InterPro" id="IPR017932">
    <property type="entry name" value="GATase_2_dom"/>
</dbReference>
<evidence type="ECO:0000256" key="8">
    <source>
        <dbReference type="PIRSR" id="PIRSR001589-2"/>
    </source>
</evidence>
<feature type="binding site" evidence="8">
    <location>
        <begin position="364"/>
        <end position="365"/>
    </location>
    <ligand>
        <name>ATP</name>
        <dbReference type="ChEBI" id="CHEBI:30616"/>
    </ligand>
</feature>
<dbReference type="PIRSF" id="PIRSF001589">
    <property type="entry name" value="Asn_synthetase_glu-h"/>
    <property type="match status" value="1"/>
</dbReference>
<keyword evidence="5 8" id="KW-0067">ATP-binding</keyword>
<dbReference type="Pfam" id="PF13537">
    <property type="entry name" value="GATase_7"/>
    <property type="match status" value="1"/>
</dbReference>
<dbReference type="SUPFAM" id="SSF56235">
    <property type="entry name" value="N-terminal nucleophile aminohydrolases (Ntn hydrolases)"/>
    <property type="match status" value="1"/>
</dbReference>
<evidence type="ECO:0000259" key="9">
    <source>
        <dbReference type="PROSITE" id="PS51278"/>
    </source>
</evidence>
<sequence>MTAFFGFTGKGDFLEQMATPLRHWSADREGKFTSKQLSLGCLEMYTIPESVLAPQPFRHENFIIVGDCRIDNREALRKILKLKPDQVMADLEFIVRLYAKKGKETPKLLIGDFAFIIWDSKKEELFGARDQLGIKIFYYAIQQEQLVFASEIKGILAYPGMSKEFNELVLATTFSLDGPSSSEGTLYNAIDAQPAGTWMHFKAGTLTLKKYWTLGDHNITIPETHEERLGKFKDLFFLSVKDRMRTNKRLGLELSGGLDSTGIGGALMTYLGKGGDLSCYSFGKALQPTQEIDKFDEGDLMHEFCKENGLLSKWRKFDERDFTVKDHLNLMTKVQDEVDMNFLPTLTAAFLKQAKKEKIGVMFSGWGGDMAATLTLGGFYRPLAIKKRYWALWKDIRRKHDVPMAFIKWLYFSIKFLQGDSVLKTYKEKSKKKYASSPLKRKIIEKHQLLDREPSIYKVKSTIEISDYLSTYLTEVGINKRIVDHGLVGRHFGVDYRFPMMDLRLLEYIYALPIDTITYQGKSRYLFTEIIRPYIPNGVIDKRKSKVPSVPFTKAFQRDALDEIIAFVQANFDELENMTYLDSDKALSILKKPDPGNFGTLSKLMFYIIKKKSNV</sequence>
<dbReference type="InterPro" id="IPR033738">
    <property type="entry name" value="AsnB_N"/>
</dbReference>
<evidence type="ECO:0000256" key="2">
    <source>
        <dbReference type="ARBA" id="ARBA00005752"/>
    </source>
</evidence>
<dbReference type="Gene3D" id="3.60.20.10">
    <property type="entry name" value="Glutamine Phosphoribosylpyrophosphate, subunit 1, domain 1"/>
    <property type="match status" value="1"/>
</dbReference>
<organism evidence="10 11">
    <name type="scientific">Cyclobacterium amurskyense</name>
    <dbReference type="NCBI Taxonomy" id="320787"/>
    <lineage>
        <taxon>Bacteria</taxon>
        <taxon>Pseudomonadati</taxon>
        <taxon>Bacteroidota</taxon>
        <taxon>Cytophagia</taxon>
        <taxon>Cytophagales</taxon>
        <taxon>Cyclobacteriaceae</taxon>
        <taxon>Cyclobacterium</taxon>
    </lineage>
</organism>
<dbReference type="STRING" id="320787.CA2015_3233"/>
<dbReference type="GO" id="GO:0006529">
    <property type="term" value="P:asparagine biosynthetic process"/>
    <property type="evidence" value="ECO:0007669"/>
    <property type="project" value="InterPro"/>
</dbReference>
<dbReference type="PROSITE" id="PS51278">
    <property type="entry name" value="GATASE_TYPE_2"/>
    <property type="match status" value="1"/>
</dbReference>
<evidence type="ECO:0000256" key="5">
    <source>
        <dbReference type="ARBA" id="ARBA00022840"/>
    </source>
</evidence>
<dbReference type="InterPro" id="IPR029055">
    <property type="entry name" value="Ntn_hydrolases_N"/>
</dbReference>
<dbReference type="EMBL" id="CP012040">
    <property type="protein sequence ID" value="AKP52630.1"/>
    <property type="molecule type" value="Genomic_DNA"/>
</dbReference>
<dbReference type="InterPro" id="IPR014729">
    <property type="entry name" value="Rossmann-like_a/b/a_fold"/>
</dbReference>
<comment type="pathway">
    <text evidence="1">Amino-acid biosynthesis; L-asparagine biosynthesis; L-asparagine from L-aspartate (L-Gln route): step 1/1.</text>
</comment>
<protein>
    <recommendedName>
        <fullName evidence="3">asparagine synthase (glutamine-hydrolyzing)</fullName>
        <ecNumber evidence="3">6.3.5.4</ecNumber>
    </recommendedName>
</protein>
<dbReference type="CDD" id="cd00712">
    <property type="entry name" value="AsnB"/>
    <property type="match status" value="1"/>
</dbReference>
<dbReference type="Gene3D" id="3.40.50.620">
    <property type="entry name" value="HUPs"/>
    <property type="match status" value="1"/>
</dbReference>
<feature type="binding site" evidence="8">
    <location>
        <position position="90"/>
    </location>
    <ligand>
        <name>L-glutamine</name>
        <dbReference type="ChEBI" id="CHEBI:58359"/>
    </ligand>
</feature>
<name>A0A0H4PHX0_9BACT</name>
<dbReference type="RefSeq" id="WP_048642823.1">
    <property type="nucleotide sequence ID" value="NZ_CP012040.1"/>
</dbReference>
<evidence type="ECO:0000313" key="10">
    <source>
        <dbReference type="EMBL" id="AKP52630.1"/>
    </source>
</evidence>
<dbReference type="Pfam" id="PF00733">
    <property type="entry name" value="Asn_synthase"/>
    <property type="match status" value="1"/>
</dbReference>
<feature type="domain" description="Glutamine amidotransferase type-2" evidence="9">
    <location>
        <begin position="2"/>
        <end position="179"/>
    </location>
</feature>
<dbReference type="GO" id="GO:0005524">
    <property type="term" value="F:ATP binding"/>
    <property type="evidence" value="ECO:0007669"/>
    <property type="project" value="UniProtKB-KW"/>
</dbReference>
<evidence type="ECO:0000256" key="7">
    <source>
        <dbReference type="ARBA" id="ARBA00048741"/>
    </source>
</evidence>
<evidence type="ECO:0000256" key="4">
    <source>
        <dbReference type="ARBA" id="ARBA00022741"/>
    </source>
</evidence>
<accession>A0A0H4PHX0</accession>
<evidence type="ECO:0000313" key="11">
    <source>
        <dbReference type="Proteomes" id="UP000036520"/>
    </source>
</evidence>
<dbReference type="InterPro" id="IPR001962">
    <property type="entry name" value="Asn_synthase"/>
</dbReference>
<dbReference type="PANTHER" id="PTHR43284">
    <property type="entry name" value="ASPARAGINE SYNTHETASE (GLUTAMINE-HYDROLYZING)"/>
    <property type="match status" value="1"/>
</dbReference>
<dbReference type="OrthoDB" id="9763290at2"/>
<dbReference type="AlphaFoldDB" id="A0A0H4PHX0"/>
<dbReference type="InterPro" id="IPR051786">
    <property type="entry name" value="ASN_synthetase/amidase"/>
</dbReference>